<dbReference type="AlphaFoldDB" id="A0AAW1TER6"/>
<evidence type="ECO:0000313" key="2">
    <source>
        <dbReference type="EMBL" id="KAK9867561.1"/>
    </source>
</evidence>
<reference evidence="2 3" key="1">
    <citation type="journal article" date="2024" name="Nat. Commun.">
        <title>Phylogenomics reveals the evolutionary origins of lichenization in chlorophyte algae.</title>
        <authorList>
            <person name="Puginier C."/>
            <person name="Libourel C."/>
            <person name="Otte J."/>
            <person name="Skaloud P."/>
            <person name="Haon M."/>
            <person name="Grisel S."/>
            <person name="Petersen M."/>
            <person name="Berrin J.G."/>
            <person name="Delaux P.M."/>
            <person name="Dal Grande F."/>
            <person name="Keller J."/>
        </authorList>
    </citation>
    <scope>NUCLEOTIDE SEQUENCE [LARGE SCALE GENOMIC DNA]</scope>
    <source>
        <strain evidence="2 3">SAG 2523</strain>
    </source>
</reference>
<evidence type="ECO:0000256" key="1">
    <source>
        <dbReference type="SAM" id="MobiDB-lite"/>
    </source>
</evidence>
<organism evidence="2 3">
    <name type="scientific">Apatococcus fuscideae</name>
    <dbReference type="NCBI Taxonomy" id="2026836"/>
    <lineage>
        <taxon>Eukaryota</taxon>
        <taxon>Viridiplantae</taxon>
        <taxon>Chlorophyta</taxon>
        <taxon>core chlorophytes</taxon>
        <taxon>Trebouxiophyceae</taxon>
        <taxon>Chlorellales</taxon>
        <taxon>Chlorellaceae</taxon>
        <taxon>Apatococcus</taxon>
    </lineage>
</organism>
<name>A0AAW1TER6_9CHLO</name>
<protein>
    <submittedName>
        <fullName evidence="2">Uncharacterized protein</fullName>
    </submittedName>
</protein>
<evidence type="ECO:0000313" key="3">
    <source>
        <dbReference type="Proteomes" id="UP001485043"/>
    </source>
</evidence>
<dbReference type="EMBL" id="JALJOV010000078">
    <property type="protein sequence ID" value="KAK9867561.1"/>
    <property type="molecule type" value="Genomic_DNA"/>
</dbReference>
<sequence length="90" mass="9681">MASLTLIPSGDTLVVAGPSKGGPLQPRGSHLAVADRSPLGSQRWIITRRGFCLGCQKVFETEMHRTGATAQEDRRAHSMEDLAGRPRARG</sequence>
<proteinExistence type="predicted"/>
<dbReference type="Proteomes" id="UP001485043">
    <property type="component" value="Unassembled WGS sequence"/>
</dbReference>
<feature type="compositionally biased region" description="Basic and acidic residues" evidence="1">
    <location>
        <begin position="66"/>
        <end position="84"/>
    </location>
</feature>
<comment type="caution">
    <text evidence="2">The sequence shown here is derived from an EMBL/GenBank/DDBJ whole genome shotgun (WGS) entry which is preliminary data.</text>
</comment>
<feature type="region of interest" description="Disordered" evidence="1">
    <location>
        <begin position="66"/>
        <end position="90"/>
    </location>
</feature>
<keyword evidence="3" id="KW-1185">Reference proteome</keyword>
<gene>
    <name evidence="2" type="ORF">WJX84_001372</name>
</gene>
<accession>A0AAW1TER6</accession>